<name>A0A8D2P380_ZOSLA</name>
<dbReference type="GO" id="GO:0016020">
    <property type="term" value="C:membrane"/>
    <property type="evidence" value="ECO:0007669"/>
    <property type="project" value="UniProtKB-SubCell"/>
</dbReference>
<reference evidence="7" key="2">
    <citation type="submission" date="2025-09" db="UniProtKB">
        <authorList>
            <consortium name="Ensembl"/>
        </authorList>
    </citation>
    <scope>IDENTIFICATION</scope>
</reference>
<dbReference type="AlphaFoldDB" id="A0A8D2P380"/>
<sequence>MIVVAKVLCLLGICVLVLAGALLPVRIIEADYEKAQRSRKILALWNSFGGGVFLATCFNALLPAVRGKVSAGEMLTTSPRTTLWPRPS</sequence>
<evidence type="ECO:0000313" key="8">
    <source>
        <dbReference type="Proteomes" id="UP000694401"/>
    </source>
</evidence>
<evidence type="ECO:0000256" key="1">
    <source>
        <dbReference type="ARBA" id="ARBA00004141"/>
    </source>
</evidence>
<organism evidence="7 8">
    <name type="scientific">Zosterops lateralis melanops</name>
    <dbReference type="NCBI Taxonomy" id="1220523"/>
    <lineage>
        <taxon>Eukaryota</taxon>
        <taxon>Metazoa</taxon>
        <taxon>Chordata</taxon>
        <taxon>Craniata</taxon>
        <taxon>Vertebrata</taxon>
        <taxon>Euteleostomi</taxon>
        <taxon>Archelosauria</taxon>
        <taxon>Archosauria</taxon>
        <taxon>Dinosauria</taxon>
        <taxon>Saurischia</taxon>
        <taxon>Theropoda</taxon>
        <taxon>Coelurosauria</taxon>
        <taxon>Aves</taxon>
        <taxon>Neognathae</taxon>
        <taxon>Neoaves</taxon>
        <taxon>Telluraves</taxon>
        <taxon>Australaves</taxon>
        <taxon>Passeriformes</taxon>
        <taxon>Sylvioidea</taxon>
        <taxon>Zosteropidae</taxon>
        <taxon>Zosterops</taxon>
    </lineage>
</organism>
<evidence type="ECO:0000256" key="5">
    <source>
        <dbReference type="SAM" id="Phobius"/>
    </source>
</evidence>
<dbReference type="InterPro" id="IPR003689">
    <property type="entry name" value="ZIP"/>
</dbReference>
<keyword evidence="8" id="KW-1185">Reference proteome</keyword>
<keyword evidence="6" id="KW-0732">Signal</keyword>
<evidence type="ECO:0000256" key="6">
    <source>
        <dbReference type="SAM" id="SignalP"/>
    </source>
</evidence>
<evidence type="ECO:0000256" key="2">
    <source>
        <dbReference type="ARBA" id="ARBA00022692"/>
    </source>
</evidence>
<dbReference type="Pfam" id="PF02535">
    <property type="entry name" value="Zip"/>
    <property type="match status" value="1"/>
</dbReference>
<keyword evidence="4 5" id="KW-0472">Membrane</keyword>
<feature type="signal peptide" evidence="6">
    <location>
        <begin position="1"/>
        <end position="19"/>
    </location>
</feature>
<dbReference type="Proteomes" id="UP000694401">
    <property type="component" value="Unassembled WGS sequence"/>
</dbReference>
<evidence type="ECO:0000256" key="3">
    <source>
        <dbReference type="ARBA" id="ARBA00022989"/>
    </source>
</evidence>
<proteinExistence type="predicted"/>
<keyword evidence="2 5" id="KW-0812">Transmembrane</keyword>
<evidence type="ECO:0000256" key="4">
    <source>
        <dbReference type="ARBA" id="ARBA00023136"/>
    </source>
</evidence>
<feature type="chain" id="PRO_5034136923" evidence="6">
    <location>
        <begin position="20"/>
        <end position="88"/>
    </location>
</feature>
<accession>A0A8D2P380</accession>
<protein>
    <submittedName>
        <fullName evidence="7">Uncharacterized protein</fullName>
    </submittedName>
</protein>
<reference evidence="7" key="1">
    <citation type="submission" date="2025-08" db="UniProtKB">
        <authorList>
            <consortium name="Ensembl"/>
        </authorList>
    </citation>
    <scope>IDENTIFICATION</scope>
</reference>
<keyword evidence="3 5" id="KW-1133">Transmembrane helix</keyword>
<dbReference type="Ensembl" id="ENSZLMT00000008504.1">
    <property type="protein sequence ID" value="ENSZLMP00000008273.1"/>
    <property type="gene ID" value="ENSZLMG00000005831.1"/>
</dbReference>
<evidence type="ECO:0000313" key="7">
    <source>
        <dbReference type="Ensembl" id="ENSZLMP00000008273.1"/>
    </source>
</evidence>
<dbReference type="GO" id="GO:0046873">
    <property type="term" value="F:metal ion transmembrane transporter activity"/>
    <property type="evidence" value="ECO:0007669"/>
    <property type="project" value="InterPro"/>
</dbReference>
<comment type="subcellular location">
    <subcellularLocation>
        <location evidence="1">Membrane</location>
        <topology evidence="1">Multi-pass membrane protein</topology>
    </subcellularLocation>
</comment>
<feature type="transmembrane region" description="Helical" evidence="5">
    <location>
        <begin position="43"/>
        <end position="65"/>
    </location>
</feature>